<dbReference type="EMBL" id="JAPDDP010000065">
    <property type="protein sequence ID" value="MDA0183981.1"/>
    <property type="molecule type" value="Genomic_DNA"/>
</dbReference>
<dbReference type="AlphaFoldDB" id="A0A9X3SBW4"/>
<dbReference type="Proteomes" id="UP001147653">
    <property type="component" value="Unassembled WGS sequence"/>
</dbReference>
<evidence type="ECO:0000256" key="3">
    <source>
        <dbReference type="ARBA" id="ARBA00023110"/>
    </source>
</evidence>
<keyword evidence="4 5" id="KW-0413">Isomerase</keyword>
<proteinExistence type="inferred from homology"/>
<keyword evidence="10" id="KW-1185">Reference proteome</keyword>
<dbReference type="Pfam" id="PF00254">
    <property type="entry name" value="FKBP_C"/>
    <property type="match status" value="1"/>
</dbReference>
<evidence type="ECO:0000256" key="1">
    <source>
        <dbReference type="ARBA" id="ARBA00000971"/>
    </source>
</evidence>
<dbReference type="Gene3D" id="3.10.50.40">
    <property type="match status" value="1"/>
</dbReference>
<comment type="catalytic activity">
    <reaction evidence="1 5 6">
        <text>[protein]-peptidylproline (omega=180) = [protein]-peptidylproline (omega=0)</text>
        <dbReference type="Rhea" id="RHEA:16237"/>
        <dbReference type="Rhea" id="RHEA-COMP:10747"/>
        <dbReference type="Rhea" id="RHEA-COMP:10748"/>
        <dbReference type="ChEBI" id="CHEBI:83833"/>
        <dbReference type="ChEBI" id="CHEBI:83834"/>
        <dbReference type="EC" id="5.2.1.8"/>
    </reaction>
</comment>
<evidence type="ECO:0000313" key="9">
    <source>
        <dbReference type="EMBL" id="MDA0183981.1"/>
    </source>
</evidence>
<dbReference type="GO" id="GO:0003755">
    <property type="term" value="F:peptidyl-prolyl cis-trans isomerase activity"/>
    <property type="evidence" value="ECO:0007669"/>
    <property type="project" value="UniProtKB-UniRule"/>
</dbReference>
<evidence type="ECO:0000256" key="4">
    <source>
        <dbReference type="ARBA" id="ARBA00023235"/>
    </source>
</evidence>
<reference evidence="9" key="1">
    <citation type="submission" date="2022-10" db="EMBL/GenBank/DDBJ databases">
        <title>The WGS of Solirubrobacter phytolaccae KCTC 29190.</title>
        <authorList>
            <person name="Jiang Z."/>
        </authorList>
    </citation>
    <scope>NUCLEOTIDE SEQUENCE</scope>
    <source>
        <strain evidence="9">KCTC 29190</strain>
    </source>
</reference>
<feature type="chain" id="PRO_5040844694" description="Peptidyl-prolyl cis-trans isomerase" evidence="7">
    <location>
        <begin position="21"/>
        <end position="223"/>
    </location>
</feature>
<evidence type="ECO:0000256" key="6">
    <source>
        <dbReference type="RuleBase" id="RU003915"/>
    </source>
</evidence>
<gene>
    <name evidence="9" type="ORF">OJ997_26980</name>
</gene>
<dbReference type="InterPro" id="IPR046357">
    <property type="entry name" value="PPIase_dom_sf"/>
</dbReference>
<accession>A0A9X3SBW4</accession>
<feature type="signal peptide" evidence="7">
    <location>
        <begin position="1"/>
        <end position="20"/>
    </location>
</feature>
<protein>
    <recommendedName>
        <fullName evidence="6">Peptidyl-prolyl cis-trans isomerase</fullName>
        <ecNumber evidence="6">5.2.1.8</ecNumber>
    </recommendedName>
</protein>
<name>A0A9X3SBW4_9ACTN</name>
<dbReference type="InterPro" id="IPR001179">
    <property type="entry name" value="PPIase_FKBP_dom"/>
</dbReference>
<evidence type="ECO:0000259" key="8">
    <source>
        <dbReference type="PROSITE" id="PS50059"/>
    </source>
</evidence>
<organism evidence="9 10">
    <name type="scientific">Solirubrobacter phytolaccae</name>
    <dbReference type="NCBI Taxonomy" id="1404360"/>
    <lineage>
        <taxon>Bacteria</taxon>
        <taxon>Bacillati</taxon>
        <taxon>Actinomycetota</taxon>
        <taxon>Thermoleophilia</taxon>
        <taxon>Solirubrobacterales</taxon>
        <taxon>Solirubrobacteraceae</taxon>
        <taxon>Solirubrobacter</taxon>
    </lineage>
</organism>
<keyword evidence="7" id="KW-0732">Signal</keyword>
<evidence type="ECO:0000256" key="2">
    <source>
        <dbReference type="ARBA" id="ARBA00006577"/>
    </source>
</evidence>
<dbReference type="PANTHER" id="PTHR43811">
    <property type="entry name" value="FKBP-TYPE PEPTIDYL-PROLYL CIS-TRANS ISOMERASE FKPA"/>
    <property type="match status" value="1"/>
</dbReference>
<feature type="domain" description="PPIase FKBP-type" evidence="8">
    <location>
        <begin position="135"/>
        <end position="222"/>
    </location>
</feature>
<sequence length="223" mass="23687">MIATLAASALLLAPIPAGQAFNLPSSRTCMGFGTLALSPRERFETLTVRAGAKLVKRVTRARPDRQIVVRKLPQRSFTLTVKARTRDGRTASVRKRYTACPQGAKPVVAIPNGAPPATLVTRDVIVGTGAVADAGTLPRVHYFLKTWSNGKEVDASYADPFRFELGSGSVIAGFDQGVTGMRVGGRREIVIPPELGYGEQGAGASIQPNETLVFVVDLIEVGS</sequence>
<dbReference type="PANTHER" id="PTHR43811:SF19">
    <property type="entry name" value="39 KDA FK506-BINDING NUCLEAR PROTEIN"/>
    <property type="match status" value="1"/>
</dbReference>
<dbReference type="EC" id="5.2.1.8" evidence="6"/>
<evidence type="ECO:0000313" key="10">
    <source>
        <dbReference type="Proteomes" id="UP001147653"/>
    </source>
</evidence>
<evidence type="ECO:0000256" key="5">
    <source>
        <dbReference type="PROSITE-ProRule" id="PRU00277"/>
    </source>
</evidence>
<keyword evidence="3 5" id="KW-0697">Rotamase</keyword>
<dbReference type="PROSITE" id="PS50059">
    <property type="entry name" value="FKBP_PPIASE"/>
    <property type="match status" value="1"/>
</dbReference>
<comment type="caution">
    <text evidence="9">The sequence shown here is derived from an EMBL/GenBank/DDBJ whole genome shotgun (WGS) entry which is preliminary data.</text>
</comment>
<evidence type="ECO:0000256" key="7">
    <source>
        <dbReference type="SAM" id="SignalP"/>
    </source>
</evidence>
<comment type="similarity">
    <text evidence="2 6">Belongs to the FKBP-type PPIase family.</text>
</comment>
<dbReference type="SUPFAM" id="SSF54534">
    <property type="entry name" value="FKBP-like"/>
    <property type="match status" value="1"/>
</dbReference>